<evidence type="ECO:0000313" key="3">
    <source>
        <dbReference type="Proteomes" id="UP000247810"/>
    </source>
</evidence>
<keyword evidence="3" id="KW-1185">Reference proteome</keyword>
<feature type="region of interest" description="Disordered" evidence="1">
    <location>
        <begin position="173"/>
        <end position="212"/>
    </location>
</feature>
<feature type="compositionally biased region" description="Basic residues" evidence="1">
    <location>
        <begin position="203"/>
        <end position="212"/>
    </location>
</feature>
<feature type="region of interest" description="Disordered" evidence="1">
    <location>
        <begin position="1"/>
        <end position="25"/>
    </location>
</feature>
<feature type="compositionally biased region" description="Basic and acidic residues" evidence="1">
    <location>
        <begin position="9"/>
        <end position="18"/>
    </location>
</feature>
<protein>
    <submittedName>
        <fullName evidence="2">Uncharacterized protein</fullName>
    </submittedName>
</protein>
<gene>
    <name evidence="2" type="ORF">BO71DRAFT_398314</name>
</gene>
<organism evidence="2 3">
    <name type="scientific">Aspergillus ellipticus CBS 707.79</name>
    <dbReference type="NCBI Taxonomy" id="1448320"/>
    <lineage>
        <taxon>Eukaryota</taxon>
        <taxon>Fungi</taxon>
        <taxon>Dikarya</taxon>
        <taxon>Ascomycota</taxon>
        <taxon>Pezizomycotina</taxon>
        <taxon>Eurotiomycetes</taxon>
        <taxon>Eurotiomycetidae</taxon>
        <taxon>Eurotiales</taxon>
        <taxon>Aspergillaceae</taxon>
        <taxon>Aspergillus</taxon>
        <taxon>Aspergillus subgen. Circumdati</taxon>
    </lineage>
</organism>
<sequence length="212" mass="25104">MPRGQPSREYQERRKRDPEETDEEYLDRMDRVTKWPERSTTAEARWIWRAQVVIGAMKFLHDKSGGDYAKLRMPGKYSFNPKDFYYYSWICLREGFGVRSWKISPPLPPGDLSIHEKTEWFYKRAQQDQEMTLARWYEGKELRDITGEWTLKGLAGSAPYWLEAIETVEKKVQENTDVSHPVQADGPGTKKRTNENRLSAKNQQRKKIKRDL</sequence>
<reference evidence="2 3" key="1">
    <citation type="submission" date="2018-02" db="EMBL/GenBank/DDBJ databases">
        <title>The genomes of Aspergillus section Nigri reveals drivers in fungal speciation.</title>
        <authorList>
            <consortium name="DOE Joint Genome Institute"/>
            <person name="Vesth T.C."/>
            <person name="Nybo J."/>
            <person name="Theobald S."/>
            <person name="Brandl J."/>
            <person name="Frisvad J.C."/>
            <person name="Nielsen K.F."/>
            <person name="Lyhne E.K."/>
            <person name="Kogle M.E."/>
            <person name="Kuo A."/>
            <person name="Riley R."/>
            <person name="Clum A."/>
            <person name="Nolan M."/>
            <person name="Lipzen A."/>
            <person name="Salamov A."/>
            <person name="Henrissat B."/>
            <person name="Wiebenga A."/>
            <person name="De vries R.P."/>
            <person name="Grigoriev I.V."/>
            <person name="Mortensen U.H."/>
            <person name="Andersen M.R."/>
            <person name="Baker S.E."/>
        </authorList>
    </citation>
    <scope>NUCLEOTIDE SEQUENCE [LARGE SCALE GENOMIC DNA]</scope>
    <source>
        <strain evidence="2 3">CBS 707.79</strain>
    </source>
</reference>
<dbReference type="VEuPathDB" id="FungiDB:BO71DRAFT_398314"/>
<dbReference type="AlphaFoldDB" id="A0A319DCG5"/>
<name>A0A319DCG5_9EURO</name>
<dbReference type="Proteomes" id="UP000247810">
    <property type="component" value="Unassembled WGS sequence"/>
</dbReference>
<proteinExistence type="predicted"/>
<dbReference type="OrthoDB" id="4342900at2759"/>
<dbReference type="EMBL" id="KZ825859">
    <property type="protein sequence ID" value="PYH95100.1"/>
    <property type="molecule type" value="Genomic_DNA"/>
</dbReference>
<accession>A0A319DCG5</accession>
<evidence type="ECO:0000256" key="1">
    <source>
        <dbReference type="SAM" id="MobiDB-lite"/>
    </source>
</evidence>
<evidence type="ECO:0000313" key="2">
    <source>
        <dbReference type="EMBL" id="PYH95100.1"/>
    </source>
</evidence>